<dbReference type="InterPro" id="IPR027417">
    <property type="entry name" value="P-loop_NTPase"/>
</dbReference>
<keyword evidence="3" id="KW-0347">Helicase</keyword>
<keyword evidence="6" id="KW-1185">Reference proteome</keyword>
<dbReference type="AlphaFoldDB" id="A0AA36MFN6"/>
<evidence type="ECO:0000313" key="5">
    <source>
        <dbReference type="EMBL" id="CAJ0607612.1"/>
    </source>
</evidence>
<keyword evidence="1" id="KW-0547">Nucleotide-binding</keyword>
<comment type="caution">
    <text evidence="5">The sequence shown here is derived from an EMBL/GenBank/DDBJ whole genome shotgun (WGS) entry which is preliminary data.</text>
</comment>
<keyword evidence="2" id="KW-0378">Hydrolase</keyword>
<dbReference type="InterPro" id="IPR042035">
    <property type="entry name" value="DEAH_win-hel_dom"/>
</dbReference>
<gene>
    <name evidence="5" type="ORF">CYNAS_LOCUS19595</name>
</gene>
<dbReference type="GO" id="GO:0016787">
    <property type="term" value="F:hydrolase activity"/>
    <property type="evidence" value="ECO:0007669"/>
    <property type="project" value="UniProtKB-KW"/>
</dbReference>
<reference evidence="5" key="1">
    <citation type="submission" date="2023-07" db="EMBL/GenBank/DDBJ databases">
        <authorList>
            <consortium name="CYATHOMIX"/>
        </authorList>
    </citation>
    <scope>NUCLEOTIDE SEQUENCE</scope>
    <source>
        <strain evidence="5">N/A</strain>
    </source>
</reference>
<dbReference type="PANTHER" id="PTHR18934:SF91">
    <property type="entry name" value="PRE-MRNA-SPLICING FACTOR ATP-DEPENDENT RNA HELICASE PRP16"/>
    <property type="match status" value="1"/>
</dbReference>
<evidence type="ECO:0000256" key="4">
    <source>
        <dbReference type="ARBA" id="ARBA00022840"/>
    </source>
</evidence>
<proteinExistence type="predicted"/>
<evidence type="ECO:0000313" key="6">
    <source>
        <dbReference type="Proteomes" id="UP001176961"/>
    </source>
</evidence>
<dbReference type="Gene3D" id="1.10.10.2130">
    <property type="entry name" value="DEAH helicase family, winged-helix domain"/>
    <property type="match status" value="1"/>
</dbReference>
<name>A0AA36MFN6_CYLNA</name>
<evidence type="ECO:0000256" key="2">
    <source>
        <dbReference type="ARBA" id="ARBA00022801"/>
    </source>
</evidence>
<organism evidence="5 6">
    <name type="scientific">Cylicocyclus nassatus</name>
    <name type="common">Nematode worm</name>
    <dbReference type="NCBI Taxonomy" id="53992"/>
    <lineage>
        <taxon>Eukaryota</taxon>
        <taxon>Metazoa</taxon>
        <taxon>Ecdysozoa</taxon>
        <taxon>Nematoda</taxon>
        <taxon>Chromadorea</taxon>
        <taxon>Rhabditida</taxon>
        <taxon>Rhabditina</taxon>
        <taxon>Rhabditomorpha</taxon>
        <taxon>Strongyloidea</taxon>
        <taxon>Strongylidae</taxon>
        <taxon>Cylicocyclus</taxon>
    </lineage>
</organism>
<dbReference type="Gene3D" id="3.40.50.300">
    <property type="entry name" value="P-loop containing nucleotide triphosphate hydrolases"/>
    <property type="match status" value="1"/>
</dbReference>
<sequence length="180" mass="20872">MSVAKLVADDSGAWTRSWIRNLIRGLHMEKTVIKYMTDSNLLRECLGDADLDQYRTIIIDEFFSLFFLNVTCELMRTRLSELDEAPLAVFPVYSQLLVIYRFSSFRKPLLTRGRVVRVLRNLVSASVLYTERQFKEEMIVSTAPEIKRTNLSNEVLLLESLDVDDLLKFHFMDAPPKITC</sequence>
<dbReference type="PANTHER" id="PTHR18934">
    <property type="entry name" value="ATP-DEPENDENT RNA HELICASE"/>
    <property type="match status" value="1"/>
</dbReference>
<evidence type="ECO:0000256" key="1">
    <source>
        <dbReference type="ARBA" id="ARBA00022741"/>
    </source>
</evidence>
<dbReference type="SUPFAM" id="SSF52540">
    <property type="entry name" value="P-loop containing nucleoside triphosphate hydrolases"/>
    <property type="match status" value="1"/>
</dbReference>
<accession>A0AA36MFN6</accession>
<protein>
    <submittedName>
        <fullName evidence="5">Uncharacterized protein</fullName>
    </submittedName>
</protein>
<dbReference type="GO" id="GO:0005524">
    <property type="term" value="F:ATP binding"/>
    <property type="evidence" value="ECO:0007669"/>
    <property type="project" value="UniProtKB-KW"/>
</dbReference>
<keyword evidence="4" id="KW-0067">ATP-binding</keyword>
<dbReference type="EMBL" id="CATQJL010000316">
    <property type="protein sequence ID" value="CAJ0607612.1"/>
    <property type="molecule type" value="Genomic_DNA"/>
</dbReference>
<evidence type="ECO:0000256" key="3">
    <source>
        <dbReference type="ARBA" id="ARBA00022806"/>
    </source>
</evidence>
<dbReference type="GO" id="GO:0034458">
    <property type="term" value="F:3'-5' RNA helicase activity"/>
    <property type="evidence" value="ECO:0007669"/>
    <property type="project" value="TreeGrafter"/>
</dbReference>
<dbReference type="Proteomes" id="UP001176961">
    <property type="component" value="Unassembled WGS sequence"/>
</dbReference>
<dbReference type="GO" id="GO:0003723">
    <property type="term" value="F:RNA binding"/>
    <property type="evidence" value="ECO:0007669"/>
    <property type="project" value="TreeGrafter"/>
</dbReference>